<dbReference type="RefSeq" id="WP_156196612.1">
    <property type="nucleotide sequence ID" value="NZ_QTZN02000040.1"/>
</dbReference>
<evidence type="ECO:0000256" key="4">
    <source>
        <dbReference type="SAM" id="Phobius"/>
    </source>
</evidence>
<dbReference type="AlphaFoldDB" id="A0A7M4D902"/>
<keyword evidence="1" id="KW-0998">Cell outer membrane</keyword>
<dbReference type="Proteomes" id="UP000462449">
    <property type="component" value="Unassembled WGS sequence"/>
</dbReference>
<evidence type="ECO:0000313" key="7">
    <source>
        <dbReference type="EMBL" id="MVB08336.1"/>
    </source>
</evidence>
<protein>
    <submittedName>
        <fullName evidence="6">TonB-dependent receptor plug domain-containing protein</fullName>
    </submittedName>
</protein>
<proteinExistence type="inferred from homology"/>
<dbReference type="GO" id="GO:0009279">
    <property type="term" value="C:cell outer membrane"/>
    <property type="evidence" value="ECO:0007669"/>
    <property type="project" value="UniProtKB-SubCell"/>
</dbReference>
<comment type="subcellular location">
    <subcellularLocation>
        <location evidence="1">Cell outer membrane</location>
        <topology evidence="1">Multi-pass membrane protein</topology>
    </subcellularLocation>
</comment>
<keyword evidence="6" id="KW-0675">Receptor</keyword>
<dbReference type="InterPro" id="IPR008756">
    <property type="entry name" value="Peptidase_M56"/>
</dbReference>
<dbReference type="InterPro" id="IPR039426">
    <property type="entry name" value="TonB-dep_rcpt-like"/>
</dbReference>
<feature type="transmembrane region" description="Helical" evidence="4">
    <location>
        <begin position="115"/>
        <end position="135"/>
    </location>
</feature>
<dbReference type="InterPro" id="IPR052173">
    <property type="entry name" value="Beta-lactam_resp_regulator"/>
</dbReference>
<feature type="coiled-coil region" evidence="2">
    <location>
        <begin position="540"/>
        <end position="662"/>
    </location>
</feature>
<accession>A0A7M4D902</accession>
<keyword evidence="4" id="KW-1133">Transmembrane helix</keyword>
<sequence>MELINNFDLYELSHAIGWTLIHSVWQASVIGGIIWLIFRFISKDNARIRYALSGLGLILICVASAITFCRYIPSNISTTLHDFTVLPGTSGIIPHEESFFAKLWMQIQIQLENSFPYLVQIWMIGMLFLSINLILKYIHTLKLKKHLTYPLRSNYKSIADRLVKKYNLKQNILFKESGLLEIPSVIGYFKPIVLIPVSMLSGIPENQLEIIIAHELAHIRRHDYLLQFIQGIIELIFFYHPVVWWLSSVVNAEREHICDDLAVKVCGESLTLIKALNNMEAIRKKQYELVLGFSGKKGKVLNRIKRILRPKASTNPRRERFMLSGVFTLLFAGLFLISNFAISENTDSQKAFFSKINILDKTANQSEKSIQNEELPLDQSKAKSDQKKKKKEDKNQTKVIASETELEEVTEVEEMELSEMPAMPVMPAMPTMPPLPPAVDMPFNSFDTPEFSFPKDSVKSDKWVKMKADKIIKEQLEAMKSAEREMKNMKVDLDVDQMRKELQEGLKDLDFNTVEFQNEMKQQRIEIDRQLKELSDGNFVREQELQKKELENRLKEIEENSELNKKEKEQLQSELKETVERMNSKEFQDQLKKQLKDAKESLEQHKAEFESGEFENRLKKQRENIEQELKKIESPEYQEKINQQIKESKTRIQEDIKRVNSDEYRKELEESIKKNPTTTRSFDEPKIIVRGFHQGLPTPLGNVKTGYRIPTQKGTLFNSITPKDPSKQPIIILDGEKITRTQIDQISPNEIASISVLKDASAIKLYGKKAENGVILITSKSNNQKNTSAVKLNLGDTINPPLFILDGNKISLKATKRVHPDDIKSINILKDKEAVKKYGESAINGAVEINSKGLKFKDPIKIDNAIYVVDGKKLSKKESEKIKPDDIESINVLKGETAIEKYGKKGKNGVIEIASKANNKQTVKMKLGSIKNPPLFIVDGKITSAKKAEEINPDDIESIDVLKGEHATEKYGEEAKNGVVIITSKVK</sequence>
<keyword evidence="1" id="KW-1134">Transmembrane beta strand</keyword>
<dbReference type="OrthoDB" id="15218at2"/>
<dbReference type="CDD" id="cd07341">
    <property type="entry name" value="M56_BlaR1_MecR1_like"/>
    <property type="match status" value="1"/>
</dbReference>
<evidence type="ECO:0000259" key="5">
    <source>
        <dbReference type="Pfam" id="PF05569"/>
    </source>
</evidence>
<gene>
    <name evidence="7" type="ORF">DWB62_015030</name>
    <name evidence="6" type="ORF">GNY23_15030</name>
</gene>
<dbReference type="Gene3D" id="2.170.130.10">
    <property type="entry name" value="TonB-dependent receptor, plug domain"/>
    <property type="match status" value="4"/>
</dbReference>
<dbReference type="PANTHER" id="PTHR34978:SF3">
    <property type="entry name" value="SLR0241 PROTEIN"/>
    <property type="match status" value="1"/>
</dbReference>
<evidence type="ECO:0000313" key="6">
    <source>
        <dbReference type="EMBL" id="MUP39131.1"/>
    </source>
</evidence>
<keyword evidence="1 4" id="KW-0812">Transmembrane</keyword>
<keyword evidence="8" id="KW-1185">Reference proteome</keyword>
<feature type="domain" description="Peptidase M56" evidence="5">
    <location>
        <begin position="89"/>
        <end position="264"/>
    </location>
</feature>
<feature type="transmembrane region" description="Helical" evidence="4">
    <location>
        <begin position="15"/>
        <end position="38"/>
    </location>
</feature>
<dbReference type="PANTHER" id="PTHR34978">
    <property type="entry name" value="POSSIBLE SENSOR-TRANSDUCER PROTEIN BLAR"/>
    <property type="match status" value="1"/>
</dbReference>
<feature type="coiled-coil region" evidence="2">
    <location>
        <begin position="465"/>
        <end position="499"/>
    </location>
</feature>
<dbReference type="Pfam" id="PF05569">
    <property type="entry name" value="Peptidase_M56"/>
    <property type="match status" value="1"/>
</dbReference>
<dbReference type="PROSITE" id="PS52016">
    <property type="entry name" value="TONB_DEPENDENT_REC_3"/>
    <property type="match status" value="1"/>
</dbReference>
<evidence type="ECO:0000256" key="1">
    <source>
        <dbReference type="PROSITE-ProRule" id="PRU01360"/>
    </source>
</evidence>
<keyword evidence="2" id="KW-0175">Coiled coil</keyword>
<feature type="transmembrane region" description="Helical" evidence="4">
    <location>
        <begin position="50"/>
        <end position="73"/>
    </location>
</feature>
<dbReference type="EMBL" id="QTZN02000040">
    <property type="protein sequence ID" value="MVB08336.1"/>
    <property type="molecule type" value="Genomic_DNA"/>
</dbReference>
<reference evidence="6 9" key="2">
    <citation type="submission" date="2019-12" db="EMBL/GenBank/DDBJ databases">
        <title>Draft genome sequence of Labilibaculum sp. strain 44 isolated from deep waters of Black Sea.</title>
        <authorList>
            <person name="Yadav S."/>
            <person name="Villanueva L."/>
        </authorList>
    </citation>
    <scope>NUCLEOTIDE SEQUENCE [LARGE SCALE GENOMIC DNA]</scope>
    <source>
        <strain evidence="6 9">44</strain>
    </source>
</reference>
<dbReference type="InterPro" id="IPR037066">
    <property type="entry name" value="Plug_dom_sf"/>
</dbReference>
<name>A0A7M4D902_9BACT</name>
<organism evidence="6 9">
    <name type="scientific">Labilibaculum euxinus</name>
    <dbReference type="NCBI Taxonomy" id="2686357"/>
    <lineage>
        <taxon>Bacteria</taxon>
        <taxon>Pseudomonadati</taxon>
        <taxon>Bacteroidota</taxon>
        <taxon>Bacteroidia</taxon>
        <taxon>Marinilabiliales</taxon>
        <taxon>Marinifilaceae</taxon>
        <taxon>Labilibaculum</taxon>
    </lineage>
</organism>
<comment type="similarity">
    <text evidence="1">Belongs to the TonB-dependent receptor family.</text>
</comment>
<feature type="transmembrane region" description="Helical" evidence="4">
    <location>
        <begin position="321"/>
        <end position="342"/>
    </location>
</feature>
<reference evidence="7 8" key="1">
    <citation type="submission" date="2019-11" db="EMBL/GenBank/DDBJ databases">
        <title>Draft genome sequence of Labilibaculum sp. strain SYP isolated from Black Sea.</title>
        <authorList>
            <person name="Yadav S."/>
            <person name="Villanueva L."/>
        </authorList>
    </citation>
    <scope>NUCLEOTIDE SEQUENCE [LARGE SCALE GENOMIC DNA]</scope>
    <source>
        <strain evidence="7 8">44</strain>
    </source>
</reference>
<evidence type="ECO:0000256" key="2">
    <source>
        <dbReference type="SAM" id="Coils"/>
    </source>
</evidence>
<evidence type="ECO:0000256" key="3">
    <source>
        <dbReference type="SAM" id="MobiDB-lite"/>
    </source>
</evidence>
<dbReference type="Proteomes" id="UP000285951">
    <property type="component" value="Unassembled WGS sequence"/>
</dbReference>
<keyword evidence="1 4" id="KW-0472">Membrane</keyword>
<dbReference type="SUPFAM" id="SSF56935">
    <property type="entry name" value="Porins"/>
    <property type="match status" value="2"/>
</dbReference>
<evidence type="ECO:0000313" key="9">
    <source>
        <dbReference type="Proteomes" id="UP000462449"/>
    </source>
</evidence>
<comment type="caution">
    <text evidence="6">The sequence shown here is derived from an EMBL/GenBank/DDBJ whole genome shotgun (WGS) entry which is preliminary data.</text>
</comment>
<dbReference type="EMBL" id="WOTW01000040">
    <property type="protein sequence ID" value="MUP39131.1"/>
    <property type="molecule type" value="Genomic_DNA"/>
</dbReference>
<feature type="region of interest" description="Disordered" evidence="3">
    <location>
        <begin position="367"/>
        <end position="412"/>
    </location>
</feature>
<evidence type="ECO:0000313" key="8">
    <source>
        <dbReference type="Proteomes" id="UP000285951"/>
    </source>
</evidence>
<keyword evidence="1" id="KW-0813">Transport</keyword>